<comment type="caution">
    <text evidence="1">The sequence shown here is derived from an EMBL/GenBank/DDBJ whole genome shotgun (WGS) entry which is preliminary data.</text>
</comment>
<dbReference type="Proteomes" id="UP000288429">
    <property type="component" value="Unassembled WGS sequence"/>
</dbReference>
<reference evidence="1 2" key="1">
    <citation type="submission" date="2017-06" db="EMBL/GenBank/DDBJ databases">
        <title>Cmopartive genomic analysis of Ambrosia Fusariam Clade fungi.</title>
        <authorList>
            <person name="Stajich J.E."/>
            <person name="Carrillo J."/>
            <person name="Kijimoto T."/>
            <person name="Eskalen A."/>
            <person name="O'Donnell K."/>
            <person name="Kasson M."/>
        </authorList>
    </citation>
    <scope>NUCLEOTIDE SEQUENCE [LARGE SCALE GENOMIC DNA]</scope>
    <source>
        <strain evidence="1 2">NRRL 20438</strain>
    </source>
</reference>
<dbReference type="AlphaFoldDB" id="A0A428RI41"/>
<evidence type="ECO:0000313" key="2">
    <source>
        <dbReference type="Proteomes" id="UP000288429"/>
    </source>
</evidence>
<sequence>MSLSVARASQNPQKIVEAEKVLEYVQRAPSPTSDQFSQWLKEQKKVYKQVPPQWLDVNKWIYSDQGD</sequence>
<name>A0A428RI41_9HYPO</name>
<protein>
    <submittedName>
        <fullName evidence="1">Uncharacterized protein</fullName>
    </submittedName>
</protein>
<keyword evidence="2" id="KW-1185">Reference proteome</keyword>
<organism evidence="1 2">
    <name type="scientific">Fusarium ambrosium</name>
    <dbReference type="NCBI Taxonomy" id="131363"/>
    <lineage>
        <taxon>Eukaryota</taxon>
        <taxon>Fungi</taxon>
        <taxon>Dikarya</taxon>
        <taxon>Ascomycota</taxon>
        <taxon>Pezizomycotina</taxon>
        <taxon>Sordariomycetes</taxon>
        <taxon>Hypocreomycetidae</taxon>
        <taxon>Hypocreales</taxon>
        <taxon>Nectriaceae</taxon>
        <taxon>Fusarium</taxon>
        <taxon>Fusarium solani species complex</taxon>
    </lineage>
</organism>
<proteinExistence type="predicted"/>
<dbReference type="EMBL" id="NIZV01001133">
    <property type="protein sequence ID" value="RSL77184.1"/>
    <property type="molecule type" value="Genomic_DNA"/>
</dbReference>
<accession>A0A428RI41</accession>
<gene>
    <name evidence="1" type="ORF">CDV31_017342</name>
</gene>
<evidence type="ECO:0000313" key="1">
    <source>
        <dbReference type="EMBL" id="RSL77184.1"/>
    </source>
</evidence>